<dbReference type="EMBL" id="CM029054">
    <property type="protein sequence ID" value="KAG2534903.1"/>
    <property type="molecule type" value="Genomic_DNA"/>
</dbReference>
<keyword evidence="3" id="KW-1185">Reference proteome</keyword>
<comment type="caution">
    <text evidence="2">The sequence shown here is derived from an EMBL/GenBank/DDBJ whole genome shotgun (WGS) entry which is preliminary data.</text>
</comment>
<proteinExistence type="predicted"/>
<feature type="region of interest" description="Disordered" evidence="1">
    <location>
        <begin position="120"/>
        <end position="153"/>
    </location>
</feature>
<evidence type="ECO:0000313" key="2">
    <source>
        <dbReference type="EMBL" id="KAG2534903.1"/>
    </source>
</evidence>
<dbReference type="AlphaFoldDB" id="A0A8T0MF36"/>
<dbReference type="Proteomes" id="UP000823388">
    <property type="component" value="Chromosome 9N"/>
</dbReference>
<feature type="region of interest" description="Disordered" evidence="1">
    <location>
        <begin position="363"/>
        <end position="464"/>
    </location>
</feature>
<feature type="compositionally biased region" description="Low complexity" evidence="1">
    <location>
        <begin position="135"/>
        <end position="146"/>
    </location>
</feature>
<accession>A0A8T0MF36</accession>
<evidence type="ECO:0000256" key="1">
    <source>
        <dbReference type="SAM" id="MobiDB-lite"/>
    </source>
</evidence>
<feature type="compositionally biased region" description="Acidic residues" evidence="1">
    <location>
        <begin position="434"/>
        <end position="452"/>
    </location>
</feature>
<protein>
    <submittedName>
        <fullName evidence="2">Uncharacterized protein</fullName>
    </submittedName>
</protein>
<reference evidence="2" key="1">
    <citation type="submission" date="2020-05" db="EMBL/GenBank/DDBJ databases">
        <title>WGS assembly of Panicum virgatum.</title>
        <authorList>
            <person name="Lovell J.T."/>
            <person name="Jenkins J."/>
            <person name="Shu S."/>
            <person name="Juenger T.E."/>
            <person name="Schmutz J."/>
        </authorList>
    </citation>
    <scope>NUCLEOTIDE SEQUENCE</scope>
    <source>
        <strain evidence="2">AP13</strain>
    </source>
</reference>
<sequence length="607" mass="64948">MRPPRASPRRIRLSAAPKPPLRPRNPPRRHPNPPLQHPIRPTTALIRRGGTCHRAFPPLQKLGPASIRRRLLAPPGEPSPVVASPYSVGLDPRGRRPSCSVACPFLCSLAPAPLSIRPPCALQPPPPRRPRWSLHRPPSSSGRPGSTLWQHGCTPVCSTPPPLPLPFAPPPASPAIRPPRPLAACHPPAMPLFQGRPMAGGGEDPFRTYSQPDPRFASGYYPLFPSSWTQPGAAGGSQPQPHGFSGAMNAPSHAFSGYDQNALFFASSASATAAAGGMAGPAHGYSGYGLTSGFFELAPHAGYAPLQNPQGIRHPPRHHGKVAPMHPFRRFRGLQFRAHTEVMTRAVVGMPLLTWHRPPPHPWYAPPMGDDPASSAVPGHPRTRSQSRRQAVSPVADRSTNDDSMASDGGDDDLSLASSSGDNAGFIGNAAGVQEDEGDVDSSGSEADDSSSEGESSWGSEGNSSSEVYEELYKDWEELFGKENPVFKGMKIVMESTRMTTKLMKKAIVLARQLHAAADSRPASSSTPYGCSVLPPAVTRNALRSSTAMRVQATSTTMATGWCWWRTWCASRTPRSRGCIAHSTIRPHSTCLPLLLASGSPPPELAH</sequence>
<feature type="compositionally biased region" description="Low complexity" evidence="1">
    <location>
        <begin position="453"/>
        <end position="464"/>
    </location>
</feature>
<organism evidence="2 3">
    <name type="scientific">Panicum virgatum</name>
    <name type="common">Blackwell switchgrass</name>
    <dbReference type="NCBI Taxonomy" id="38727"/>
    <lineage>
        <taxon>Eukaryota</taxon>
        <taxon>Viridiplantae</taxon>
        <taxon>Streptophyta</taxon>
        <taxon>Embryophyta</taxon>
        <taxon>Tracheophyta</taxon>
        <taxon>Spermatophyta</taxon>
        <taxon>Magnoliopsida</taxon>
        <taxon>Liliopsida</taxon>
        <taxon>Poales</taxon>
        <taxon>Poaceae</taxon>
        <taxon>PACMAD clade</taxon>
        <taxon>Panicoideae</taxon>
        <taxon>Panicodae</taxon>
        <taxon>Paniceae</taxon>
        <taxon>Panicinae</taxon>
        <taxon>Panicum</taxon>
        <taxon>Panicum sect. Hiantes</taxon>
    </lineage>
</organism>
<evidence type="ECO:0000313" key="3">
    <source>
        <dbReference type="Proteomes" id="UP000823388"/>
    </source>
</evidence>
<gene>
    <name evidence="2" type="ORF">PVAP13_9NG071873</name>
</gene>
<name>A0A8T0MF36_PANVG</name>
<feature type="region of interest" description="Disordered" evidence="1">
    <location>
        <begin position="1"/>
        <end position="40"/>
    </location>
</feature>